<dbReference type="EMBL" id="JBHSLU010000082">
    <property type="protein sequence ID" value="MFC5508147.1"/>
    <property type="molecule type" value="Genomic_DNA"/>
</dbReference>
<gene>
    <name evidence="2" type="ORF">ACFPN9_23175</name>
</gene>
<comment type="caution">
    <text evidence="2">The sequence shown here is derived from an EMBL/GenBank/DDBJ whole genome shotgun (WGS) entry which is preliminary data.</text>
</comment>
<feature type="chain" id="PRO_5045535408" description="POTRA domain-containing protein" evidence="1">
    <location>
        <begin position="22"/>
        <end position="138"/>
    </location>
</feature>
<organism evidence="2 3">
    <name type="scientific">Bosea massiliensis</name>
    <dbReference type="NCBI Taxonomy" id="151419"/>
    <lineage>
        <taxon>Bacteria</taxon>
        <taxon>Pseudomonadati</taxon>
        <taxon>Pseudomonadota</taxon>
        <taxon>Alphaproteobacteria</taxon>
        <taxon>Hyphomicrobiales</taxon>
        <taxon>Boseaceae</taxon>
        <taxon>Bosea</taxon>
    </lineage>
</organism>
<feature type="signal peptide" evidence="1">
    <location>
        <begin position="1"/>
        <end position="21"/>
    </location>
</feature>
<keyword evidence="1" id="KW-0732">Signal</keyword>
<evidence type="ECO:0000313" key="3">
    <source>
        <dbReference type="Proteomes" id="UP001596060"/>
    </source>
</evidence>
<proteinExistence type="predicted"/>
<evidence type="ECO:0008006" key="4">
    <source>
        <dbReference type="Google" id="ProtNLM"/>
    </source>
</evidence>
<evidence type="ECO:0000256" key="1">
    <source>
        <dbReference type="SAM" id="SignalP"/>
    </source>
</evidence>
<name>A0ABW0P9G2_9HYPH</name>
<reference evidence="3" key="1">
    <citation type="journal article" date="2019" name="Int. J. Syst. Evol. Microbiol.">
        <title>The Global Catalogue of Microorganisms (GCM) 10K type strain sequencing project: providing services to taxonomists for standard genome sequencing and annotation.</title>
        <authorList>
            <consortium name="The Broad Institute Genomics Platform"/>
            <consortium name="The Broad Institute Genome Sequencing Center for Infectious Disease"/>
            <person name="Wu L."/>
            <person name="Ma J."/>
        </authorList>
    </citation>
    <scope>NUCLEOTIDE SEQUENCE [LARGE SCALE GENOMIC DNA]</scope>
    <source>
        <strain evidence="3">CCUG 43117</strain>
    </source>
</reference>
<dbReference type="Proteomes" id="UP001596060">
    <property type="component" value="Unassembled WGS sequence"/>
</dbReference>
<dbReference type="PROSITE" id="PS51257">
    <property type="entry name" value="PROKAR_LIPOPROTEIN"/>
    <property type="match status" value="1"/>
</dbReference>
<sequence length="138" mass="14644">MKTMLSVTTLMLCLGATPILAQSCEGNFRVEGTPMLTALNFRTSQIFAGVNRDRALDNLRSAMLAEGFIRVGVDRSAGALTAFQETSGSGRPQTLRVSARKTGNGTRVDAVFMIQAGQLADAATIRGYLCRVVSAARG</sequence>
<accession>A0ABW0P9G2</accession>
<protein>
    <recommendedName>
        <fullName evidence="4">POTRA domain-containing protein</fullName>
    </recommendedName>
</protein>
<dbReference type="RefSeq" id="WP_197426539.1">
    <property type="nucleotide sequence ID" value="NZ_JBHSLU010000082.1"/>
</dbReference>
<keyword evidence="3" id="KW-1185">Reference proteome</keyword>
<evidence type="ECO:0000313" key="2">
    <source>
        <dbReference type="EMBL" id="MFC5508147.1"/>
    </source>
</evidence>